<protein>
    <submittedName>
        <fullName evidence="3">Putative membrane protein</fullName>
    </submittedName>
</protein>
<accession>A0A318KSJ9</accession>
<keyword evidence="1" id="KW-0812">Transmembrane</keyword>
<sequence length="398" mass="43728">MDSGYWLEIASLLLRWLHLIVGIAWIGSSFYFVWLDNSLRPPTDPALREKGVGGELWAVHGGGFYNPQKYLVAPKQLPDELHWFKWESYSTWLSGFALISVLYYAQAGSYMIDPAKAALSPGQAVALGLATLAGGWLVYDGLCRLLMRRSILLFAALYFAFVVAVAWGLTHWLSGRAAFIHVGAMLATTMSGNVFFWIIPGQKKTVAAMRRGEAPDPIHGQRAKQRSVHNNYLTLPVLFCMISNHYALTYNHPQAWLVLALILLAGVLIRHFFNLRHHGRLAWHYPLAGIALLLGVFIWLAPKAPTPAAQGSAPAPTLAEVRPVIAARCLACHASAPTLMAAAPAGLKLDSDEALYAQRQRVVDQAVRLKAMPLGNVTQMTDAERALLARWAAGGFAR</sequence>
<proteinExistence type="predicted"/>
<dbReference type="Pfam" id="PF06181">
    <property type="entry name" value="Urate_ox_N"/>
    <property type="match status" value="1"/>
</dbReference>
<comment type="caution">
    <text evidence="3">The sequence shown here is derived from an EMBL/GenBank/DDBJ whole genome shotgun (WGS) entry which is preliminary data.</text>
</comment>
<dbReference type="OrthoDB" id="9787495at2"/>
<evidence type="ECO:0000313" key="4">
    <source>
        <dbReference type="Proteomes" id="UP000247555"/>
    </source>
</evidence>
<gene>
    <name evidence="3" type="ORF">DFR34_1056</name>
</gene>
<dbReference type="GO" id="GO:0020037">
    <property type="term" value="F:heme binding"/>
    <property type="evidence" value="ECO:0007669"/>
    <property type="project" value="InterPro"/>
</dbReference>
<name>A0A318KSJ9_9NEIS</name>
<dbReference type="RefSeq" id="WP_110390115.1">
    <property type="nucleotide sequence ID" value="NZ_QJKI01000005.1"/>
</dbReference>
<keyword evidence="4" id="KW-1185">Reference proteome</keyword>
<evidence type="ECO:0000259" key="2">
    <source>
        <dbReference type="Pfam" id="PF06181"/>
    </source>
</evidence>
<evidence type="ECO:0000313" key="3">
    <source>
        <dbReference type="EMBL" id="PXX79808.1"/>
    </source>
</evidence>
<feature type="transmembrane region" description="Helical" evidence="1">
    <location>
        <begin position="285"/>
        <end position="302"/>
    </location>
</feature>
<feature type="domain" description="Urate oxidase N-terminal" evidence="2">
    <location>
        <begin position="5"/>
        <end position="301"/>
    </location>
</feature>
<organism evidence="3 4">
    <name type="scientific">Rivihabitans pingtungensis</name>
    <dbReference type="NCBI Taxonomy" id="1054498"/>
    <lineage>
        <taxon>Bacteria</taxon>
        <taxon>Pseudomonadati</taxon>
        <taxon>Pseudomonadota</taxon>
        <taxon>Betaproteobacteria</taxon>
        <taxon>Neisseriales</taxon>
        <taxon>Aquaspirillaceae</taxon>
        <taxon>Rivihabitans</taxon>
    </lineage>
</organism>
<dbReference type="AlphaFoldDB" id="A0A318KSJ9"/>
<feature type="transmembrane region" description="Helical" evidence="1">
    <location>
        <begin position="151"/>
        <end position="172"/>
    </location>
</feature>
<feature type="transmembrane region" description="Helical" evidence="1">
    <location>
        <begin position="231"/>
        <end position="248"/>
    </location>
</feature>
<dbReference type="Proteomes" id="UP000247555">
    <property type="component" value="Unassembled WGS sequence"/>
</dbReference>
<feature type="transmembrane region" description="Helical" evidence="1">
    <location>
        <begin position="254"/>
        <end position="273"/>
    </location>
</feature>
<reference evidence="3 4" key="1">
    <citation type="submission" date="2018-05" db="EMBL/GenBank/DDBJ databases">
        <title>Genomic Encyclopedia of Type Strains, Phase IV (KMG-IV): sequencing the most valuable type-strain genomes for metagenomic binning, comparative biology and taxonomic classification.</title>
        <authorList>
            <person name="Goeker M."/>
        </authorList>
    </citation>
    <scope>NUCLEOTIDE SEQUENCE [LARGE SCALE GENOMIC DNA]</scope>
    <source>
        <strain evidence="3 4">DSM 29661</strain>
    </source>
</reference>
<dbReference type="GO" id="GO:0009055">
    <property type="term" value="F:electron transfer activity"/>
    <property type="evidence" value="ECO:0007669"/>
    <property type="project" value="InterPro"/>
</dbReference>
<dbReference type="EMBL" id="QJKI01000005">
    <property type="protein sequence ID" value="PXX79808.1"/>
    <property type="molecule type" value="Genomic_DNA"/>
</dbReference>
<feature type="transmembrane region" description="Helical" evidence="1">
    <location>
        <begin position="12"/>
        <end position="34"/>
    </location>
</feature>
<dbReference type="InterPro" id="IPR010389">
    <property type="entry name" value="Urate_ox_N"/>
</dbReference>
<keyword evidence="1" id="KW-0472">Membrane</keyword>
<feature type="transmembrane region" description="Helical" evidence="1">
    <location>
        <begin position="178"/>
        <end position="199"/>
    </location>
</feature>
<dbReference type="SUPFAM" id="SSF46626">
    <property type="entry name" value="Cytochrome c"/>
    <property type="match status" value="1"/>
</dbReference>
<evidence type="ECO:0000256" key="1">
    <source>
        <dbReference type="SAM" id="Phobius"/>
    </source>
</evidence>
<dbReference type="InterPro" id="IPR036909">
    <property type="entry name" value="Cyt_c-like_dom_sf"/>
</dbReference>
<feature type="transmembrane region" description="Helical" evidence="1">
    <location>
        <begin position="118"/>
        <end position="139"/>
    </location>
</feature>
<keyword evidence="1" id="KW-1133">Transmembrane helix</keyword>